<dbReference type="SUPFAM" id="SSF51206">
    <property type="entry name" value="cAMP-binding domain-like"/>
    <property type="match status" value="1"/>
</dbReference>
<comment type="caution">
    <text evidence="5">The sequence shown here is derived from an EMBL/GenBank/DDBJ whole genome shotgun (WGS) entry which is preliminary data.</text>
</comment>
<dbReference type="PROSITE" id="PS51063">
    <property type="entry name" value="HTH_CRP_2"/>
    <property type="match status" value="1"/>
</dbReference>
<evidence type="ECO:0000313" key="5">
    <source>
        <dbReference type="EMBL" id="MPM55189.1"/>
    </source>
</evidence>
<evidence type="ECO:0000256" key="3">
    <source>
        <dbReference type="ARBA" id="ARBA00023163"/>
    </source>
</evidence>
<dbReference type="SMART" id="SM00419">
    <property type="entry name" value="HTH_CRP"/>
    <property type="match status" value="1"/>
</dbReference>
<accession>A0A645AQ23</accession>
<dbReference type="InterPro" id="IPR018490">
    <property type="entry name" value="cNMP-bd_dom_sf"/>
</dbReference>
<organism evidence="5">
    <name type="scientific">bioreactor metagenome</name>
    <dbReference type="NCBI Taxonomy" id="1076179"/>
    <lineage>
        <taxon>unclassified sequences</taxon>
        <taxon>metagenomes</taxon>
        <taxon>ecological metagenomes</taxon>
    </lineage>
</organism>
<evidence type="ECO:0000256" key="1">
    <source>
        <dbReference type="ARBA" id="ARBA00023015"/>
    </source>
</evidence>
<evidence type="ECO:0000256" key="2">
    <source>
        <dbReference type="ARBA" id="ARBA00023125"/>
    </source>
</evidence>
<dbReference type="InterPro" id="IPR014710">
    <property type="entry name" value="RmlC-like_jellyroll"/>
</dbReference>
<dbReference type="InterPro" id="IPR012318">
    <property type="entry name" value="HTH_CRP"/>
</dbReference>
<dbReference type="PANTHER" id="PTHR24567:SF58">
    <property type="entry name" value="CYCLIC AMP-BINDING REGULATORY PROTEIN"/>
    <property type="match status" value="1"/>
</dbReference>
<keyword evidence="3" id="KW-0804">Transcription</keyword>
<dbReference type="InterPro" id="IPR036390">
    <property type="entry name" value="WH_DNA-bd_sf"/>
</dbReference>
<dbReference type="Gene3D" id="2.60.120.10">
    <property type="entry name" value="Jelly Rolls"/>
    <property type="match status" value="1"/>
</dbReference>
<reference evidence="5" key="1">
    <citation type="submission" date="2019-08" db="EMBL/GenBank/DDBJ databases">
        <authorList>
            <person name="Kucharzyk K."/>
            <person name="Murdoch R.W."/>
            <person name="Higgins S."/>
            <person name="Loffler F."/>
        </authorList>
    </citation>
    <scope>NUCLEOTIDE SEQUENCE</scope>
</reference>
<keyword evidence="1" id="KW-0805">Transcription regulation</keyword>
<evidence type="ECO:0000259" key="4">
    <source>
        <dbReference type="PROSITE" id="PS51063"/>
    </source>
</evidence>
<dbReference type="AlphaFoldDB" id="A0A645AQ23"/>
<dbReference type="InterPro" id="IPR050397">
    <property type="entry name" value="Env_Response_Regulators"/>
</dbReference>
<dbReference type="GO" id="GO:0003700">
    <property type="term" value="F:DNA-binding transcription factor activity"/>
    <property type="evidence" value="ECO:0007669"/>
    <property type="project" value="TreeGrafter"/>
</dbReference>
<dbReference type="GO" id="GO:0003677">
    <property type="term" value="F:DNA binding"/>
    <property type="evidence" value="ECO:0007669"/>
    <property type="project" value="UniProtKB-KW"/>
</dbReference>
<dbReference type="GO" id="GO:0005829">
    <property type="term" value="C:cytosol"/>
    <property type="evidence" value="ECO:0007669"/>
    <property type="project" value="TreeGrafter"/>
</dbReference>
<gene>
    <name evidence="5" type="ORF">SDC9_101982</name>
</gene>
<dbReference type="PANTHER" id="PTHR24567">
    <property type="entry name" value="CRP FAMILY TRANSCRIPTIONAL REGULATORY PROTEIN"/>
    <property type="match status" value="1"/>
</dbReference>
<name>A0A645AQ23_9ZZZZ</name>
<sequence length="167" mass="18877">MITETGGQLSIEVIKAPRPLASAFLFAENNTFPVDVITLEDSCLLMIPKEEVIQLFQKDAAFLQRYITYNSNKTQFLSHKLQVLTIKTIKGKLAHYILEQLSVCHSISPSINTFFMDKNQTELAKYFGVTRPALARTLSEIQQEGAIESQRNKITVIDKRALQNMLA</sequence>
<dbReference type="EMBL" id="VSSQ01015156">
    <property type="protein sequence ID" value="MPM55189.1"/>
    <property type="molecule type" value="Genomic_DNA"/>
</dbReference>
<feature type="domain" description="HTH crp-type" evidence="4">
    <location>
        <begin position="87"/>
        <end position="160"/>
    </location>
</feature>
<dbReference type="Pfam" id="PF13545">
    <property type="entry name" value="HTH_Crp_2"/>
    <property type="match status" value="1"/>
</dbReference>
<protein>
    <recommendedName>
        <fullName evidence="4">HTH crp-type domain-containing protein</fullName>
    </recommendedName>
</protein>
<keyword evidence="2" id="KW-0238">DNA-binding</keyword>
<dbReference type="SUPFAM" id="SSF46785">
    <property type="entry name" value="Winged helix' DNA-binding domain"/>
    <property type="match status" value="1"/>
</dbReference>
<proteinExistence type="predicted"/>